<dbReference type="AlphaFoldDB" id="A0A7W8JVV3"/>
<name>A0A7W8JVV3_9DEIO</name>
<accession>A0A7W8JVV3</accession>
<evidence type="ECO:0000313" key="2">
    <source>
        <dbReference type="Proteomes" id="UP000552709"/>
    </source>
</evidence>
<dbReference type="Proteomes" id="UP000552709">
    <property type="component" value="Unassembled WGS sequence"/>
</dbReference>
<sequence length="43" mass="4729">MGEDEQFSLKLQAIGHFTARAGIFARGSQRPLRLADGAQRQTV</sequence>
<keyword evidence="2" id="KW-1185">Reference proteome</keyword>
<proteinExistence type="predicted"/>
<dbReference type="EMBL" id="JACHFL010000007">
    <property type="protein sequence ID" value="MBB5363925.1"/>
    <property type="molecule type" value="Genomic_DNA"/>
</dbReference>
<evidence type="ECO:0000313" key="1">
    <source>
        <dbReference type="EMBL" id="MBB5363925.1"/>
    </source>
</evidence>
<reference evidence="1 2" key="1">
    <citation type="submission" date="2020-08" db="EMBL/GenBank/DDBJ databases">
        <title>Genomic Encyclopedia of Type Strains, Phase IV (KMG-IV): sequencing the most valuable type-strain genomes for metagenomic binning, comparative biology and taxonomic classification.</title>
        <authorList>
            <person name="Goeker M."/>
        </authorList>
    </citation>
    <scope>NUCLEOTIDE SEQUENCE [LARGE SCALE GENOMIC DNA]</scope>
    <source>
        <strain evidence="1 2">DSM 27939</strain>
    </source>
</reference>
<organism evidence="1 2">
    <name type="scientific">Deinococcus humi</name>
    <dbReference type="NCBI Taxonomy" id="662880"/>
    <lineage>
        <taxon>Bacteria</taxon>
        <taxon>Thermotogati</taxon>
        <taxon>Deinococcota</taxon>
        <taxon>Deinococci</taxon>
        <taxon>Deinococcales</taxon>
        <taxon>Deinococcaceae</taxon>
        <taxon>Deinococcus</taxon>
    </lineage>
</organism>
<protein>
    <submittedName>
        <fullName evidence="1">Uncharacterized protein</fullName>
    </submittedName>
</protein>
<gene>
    <name evidence="1" type="ORF">HNQ08_003032</name>
</gene>
<comment type="caution">
    <text evidence="1">The sequence shown here is derived from an EMBL/GenBank/DDBJ whole genome shotgun (WGS) entry which is preliminary data.</text>
</comment>